<sequence>MKKEIHFLLIITMSIEKMAMQRIEKEFKDVTSKDSLYIISRDSNDLFKWNAMIQGPYGSPYAGGIIQLSILKDQYALTFLKTTGTRLSQLKRCMTYLPRSRRRFRSPALRRSVGLMILPLLLWFSVSFSPYRLVYVNLDFATATVTLDVSVSPALSLIVTISPVPALCIMIALLSLVISGGHYPLLKRNPKSESPSVMQIALIPRLYHS</sequence>
<dbReference type="CDD" id="cd00195">
    <property type="entry name" value="UBCc_UEV"/>
    <property type="match status" value="1"/>
</dbReference>
<protein>
    <submittedName>
        <fullName evidence="2">(rape) hypothetical protein</fullName>
    </submittedName>
</protein>
<dbReference type="InterPro" id="IPR016135">
    <property type="entry name" value="UBQ-conjugating_enzyme/RWD"/>
</dbReference>
<evidence type="ECO:0000256" key="1">
    <source>
        <dbReference type="SAM" id="Phobius"/>
    </source>
</evidence>
<keyword evidence="1" id="KW-1133">Transmembrane helix</keyword>
<dbReference type="EMBL" id="HG994359">
    <property type="protein sequence ID" value="CAF2098624.1"/>
    <property type="molecule type" value="Genomic_DNA"/>
</dbReference>
<name>A0A816TJK3_BRANA</name>
<dbReference type="Proteomes" id="UP001295469">
    <property type="component" value="Chromosome A05"/>
</dbReference>
<feature type="transmembrane region" description="Helical" evidence="1">
    <location>
        <begin position="154"/>
        <end position="178"/>
    </location>
</feature>
<keyword evidence="1" id="KW-0812">Transmembrane</keyword>
<keyword evidence="1" id="KW-0472">Membrane</keyword>
<reference evidence="2" key="1">
    <citation type="submission" date="2021-01" db="EMBL/GenBank/DDBJ databases">
        <authorList>
            <consortium name="Genoscope - CEA"/>
            <person name="William W."/>
        </authorList>
    </citation>
    <scope>NUCLEOTIDE SEQUENCE</scope>
</reference>
<gene>
    <name evidence="2" type="ORF">DARMORV10_A05P23530.1</name>
</gene>
<dbReference type="SUPFAM" id="SSF54495">
    <property type="entry name" value="UBC-like"/>
    <property type="match status" value="1"/>
</dbReference>
<organism evidence="2">
    <name type="scientific">Brassica napus</name>
    <name type="common">Rape</name>
    <dbReference type="NCBI Taxonomy" id="3708"/>
    <lineage>
        <taxon>Eukaryota</taxon>
        <taxon>Viridiplantae</taxon>
        <taxon>Streptophyta</taxon>
        <taxon>Embryophyta</taxon>
        <taxon>Tracheophyta</taxon>
        <taxon>Spermatophyta</taxon>
        <taxon>Magnoliopsida</taxon>
        <taxon>eudicotyledons</taxon>
        <taxon>Gunneridae</taxon>
        <taxon>Pentapetalae</taxon>
        <taxon>rosids</taxon>
        <taxon>malvids</taxon>
        <taxon>Brassicales</taxon>
        <taxon>Brassicaceae</taxon>
        <taxon>Brassiceae</taxon>
        <taxon>Brassica</taxon>
    </lineage>
</organism>
<dbReference type="Gene3D" id="3.10.110.10">
    <property type="entry name" value="Ubiquitin Conjugating Enzyme"/>
    <property type="match status" value="1"/>
</dbReference>
<accession>A0A816TJK3</accession>
<evidence type="ECO:0000313" key="2">
    <source>
        <dbReference type="EMBL" id="CAF2098624.1"/>
    </source>
</evidence>
<feature type="transmembrane region" description="Helical" evidence="1">
    <location>
        <begin position="112"/>
        <end position="134"/>
    </location>
</feature>
<proteinExistence type="predicted"/>
<dbReference type="AlphaFoldDB" id="A0A816TJK3"/>